<evidence type="ECO:0000256" key="1">
    <source>
        <dbReference type="SAM" id="MobiDB-lite"/>
    </source>
</evidence>
<evidence type="ECO:0008006" key="4">
    <source>
        <dbReference type="Google" id="ProtNLM"/>
    </source>
</evidence>
<name>A0AAZ1XHD4_OREAU</name>
<evidence type="ECO:0000313" key="2">
    <source>
        <dbReference type="Ensembl" id="ENSOABP00000067000.1"/>
    </source>
</evidence>
<reference evidence="3" key="1">
    <citation type="submission" date="2020-03" db="EMBL/GenBank/DDBJ databases">
        <title>Evolution of repeat sequences and sex chromosomes of tilapia species revealed by chromosome-level genomes.</title>
        <authorList>
            <person name="Xu L."/>
            <person name="Tao W."/>
            <person name="Wang D."/>
            <person name="Zhou Q."/>
        </authorList>
    </citation>
    <scope>NUCLEOTIDE SEQUENCE [LARGE SCALE GENOMIC DNA]</scope>
    <source>
        <strain evidence="3">Israel</strain>
    </source>
</reference>
<reference evidence="2" key="2">
    <citation type="submission" date="2025-08" db="UniProtKB">
        <authorList>
            <consortium name="Ensembl"/>
        </authorList>
    </citation>
    <scope>IDENTIFICATION</scope>
</reference>
<keyword evidence="3" id="KW-1185">Reference proteome</keyword>
<dbReference type="Ensembl" id="ENSOABT00000073616.1">
    <property type="protein sequence ID" value="ENSOABP00000067000.1"/>
    <property type="gene ID" value="ENSOABG00000030097.1"/>
</dbReference>
<dbReference type="AlphaFoldDB" id="A0AAZ1XHD4"/>
<dbReference type="PANTHER" id="PTHR47501:SF7">
    <property type="entry name" value="TRANSPOSASE"/>
    <property type="match status" value="1"/>
</dbReference>
<dbReference type="PANTHER" id="PTHR47501">
    <property type="entry name" value="TRANSPOSASE-RELATED"/>
    <property type="match status" value="1"/>
</dbReference>
<protein>
    <recommendedName>
        <fullName evidence="4">BED-type domain-containing protein</fullName>
    </recommendedName>
</protein>
<accession>A0AAZ1XHD4</accession>
<sequence>MESSRSMGFLSWKYSHYFYFLMVKDRNIVVNCTLCGGSKSLSTSKTSNSNLMKHLQKQHASTKLVEKEPEGDSSSVDAIPAKQRKLDFGQPAAQSITQPQLHRLIARYVVEDMKPISTVESHAFRQLISHIPVRGRAGKAPFRKTFSSFLDQEYANMGSELKNTLDMVEYISTTADIWTVHNKSFLGVTAHWINAQNMKREKAALACRRFMGRHTYDSIASELDNINSSHGLSFQITSTVTDNGSNFVKAFKVYQPPPESDDSEYEEDEVTFVSIGDVLQNGADDADDAISLPPHQRCASHTMNLISCTDVEKWLLSEAATKTIYRSATTKCAGLWNKASRSTVAAEIVEDIITKKLLVPCTTRWNSFYNALERISKIPLVELNTISSTLQLKCFNEREHQCIREYCAVMKPLTVALDILQGEDHCFYGTLLPTLESLMTKTLAVKNGLQILVGLPDAVSKQGLHILGSEDALLAAVTLPKFKLRWVHDQARKDLAKARLLVECRKLLPEQDQLQPGTSATNTTQHPGSSKEDEFFSFEENEDIYATAEGEVAEYLKSGATGLDSLNHFPMIKKLSLKLNAATPSSAPVERLFSLGNLILTPKRNKLSDHKFEKLLLLRYNFTLKVTSNLK</sequence>
<organism evidence="2 3">
    <name type="scientific">Oreochromis aureus</name>
    <name type="common">Israeli tilapia</name>
    <name type="synonym">Chromis aureus</name>
    <dbReference type="NCBI Taxonomy" id="47969"/>
    <lineage>
        <taxon>Eukaryota</taxon>
        <taxon>Metazoa</taxon>
        <taxon>Chordata</taxon>
        <taxon>Craniata</taxon>
        <taxon>Vertebrata</taxon>
        <taxon>Euteleostomi</taxon>
        <taxon>Actinopterygii</taxon>
        <taxon>Neopterygii</taxon>
        <taxon>Teleostei</taxon>
        <taxon>Neoteleostei</taxon>
        <taxon>Acanthomorphata</taxon>
        <taxon>Ovalentaria</taxon>
        <taxon>Cichlomorphae</taxon>
        <taxon>Cichliformes</taxon>
        <taxon>Cichlidae</taxon>
        <taxon>African cichlids</taxon>
        <taxon>Pseudocrenilabrinae</taxon>
        <taxon>Oreochromini</taxon>
        <taxon>Oreochromis</taxon>
    </lineage>
</organism>
<dbReference type="SUPFAM" id="SSF53098">
    <property type="entry name" value="Ribonuclease H-like"/>
    <property type="match status" value="1"/>
</dbReference>
<feature type="region of interest" description="Disordered" evidence="1">
    <location>
        <begin position="512"/>
        <end position="533"/>
    </location>
</feature>
<proteinExistence type="predicted"/>
<dbReference type="InterPro" id="IPR012337">
    <property type="entry name" value="RNaseH-like_sf"/>
</dbReference>
<reference evidence="2" key="3">
    <citation type="submission" date="2025-09" db="UniProtKB">
        <authorList>
            <consortium name="Ensembl"/>
        </authorList>
    </citation>
    <scope>IDENTIFICATION</scope>
</reference>
<feature type="compositionally biased region" description="Polar residues" evidence="1">
    <location>
        <begin position="512"/>
        <end position="528"/>
    </location>
</feature>
<dbReference type="Proteomes" id="UP000472276">
    <property type="component" value="Unassembled WGS sequence"/>
</dbReference>
<evidence type="ECO:0000313" key="3">
    <source>
        <dbReference type="Proteomes" id="UP000472276"/>
    </source>
</evidence>